<protein>
    <submittedName>
        <fullName evidence="2">Uncharacterized protein</fullName>
    </submittedName>
</protein>
<reference evidence="3" key="1">
    <citation type="journal article" date="2019" name="Int. J. Syst. Evol. Microbiol.">
        <title>The Global Catalogue of Microorganisms (GCM) 10K type strain sequencing project: providing services to taxonomists for standard genome sequencing and annotation.</title>
        <authorList>
            <consortium name="The Broad Institute Genomics Platform"/>
            <consortium name="The Broad Institute Genome Sequencing Center for Infectious Disease"/>
            <person name="Wu L."/>
            <person name="Ma J."/>
        </authorList>
    </citation>
    <scope>NUCLEOTIDE SEQUENCE [LARGE SCALE GENOMIC DNA]</scope>
    <source>
        <strain evidence="3">JCM 31486</strain>
    </source>
</reference>
<accession>A0ABW3M0R2</accession>
<feature type="region of interest" description="Disordered" evidence="1">
    <location>
        <begin position="40"/>
        <end position="64"/>
    </location>
</feature>
<feature type="compositionally biased region" description="Polar residues" evidence="1">
    <location>
        <begin position="55"/>
        <end position="64"/>
    </location>
</feature>
<organism evidence="2 3">
    <name type="scientific">Kibdelosporangium lantanae</name>
    <dbReference type="NCBI Taxonomy" id="1497396"/>
    <lineage>
        <taxon>Bacteria</taxon>
        <taxon>Bacillati</taxon>
        <taxon>Actinomycetota</taxon>
        <taxon>Actinomycetes</taxon>
        <taxon>Pseudonocardiales</taxon>
        <taxon>Pseudonocardiaceae</taxon>
        <taxon>Kibdelosporangium</taxon>
    </lineage>
</organism>
<dbReference type="Proteomes" id="UP001597045">
    <property type="component" value="Unassembled WGS sequence"/>
</dbReference>
<evidence type="ECO:0000256" key="1">
    <source>
        <dbReference type="SAM" id="MobiDB-lite"/>
    </source>
</evidence>
<keyword evidence="3" id="KW-1185">Reference proteome</keyword>
<gene>
    <name evidence="2" type="ORF">ACFQ1S_00160</name>
</gene>
<evidence type="ECO:0000313" key="3">
    <source>
        <dbReference type="Proteomes" id="UP001597045"/>
    </source>
</evidence>
<evidence type="ECO:0000313" key="2">
    <source>
        <dbReference type="EMBL" id="MFD1044118.1"/>
    </source>
</evidence>
<proteinExistence type="predicted"/>
<dbReference type="EMBL" id="JBHTIS010000004">
    <property type="protein sequence ID" value="MFD1044118.1"/>
    <property type="molecule type" value="Genomic_DNA"/>
</dbReference>
<sequence>MSVKTGQAHYMIRSGDVWVRRGRFVKPVSDDPATWLGDSTGLSGAHKKGLRTDRSTSYLMTPGT</sequence>
<comment type="caution">
    <text evidence="2">The sequence shown here is derived from an EMBL/GenBank/DDBJ whole genome shotgun (WGS) entry which is preliminary data.</text>
</comment>
<name>A0ABW3M0R2_9PSEU</name>